<dbReference type="Gene3D" id="6.10.140.1230">
    <property type="match status" value="1"/>
</dbReference>
<reference evidence="2 3" key="1">
    <citation type="journal article" date="2018" name="Nat. Ecol. Evol.">
        <title>Pezizomycetes genomes reveal the molecular basis of ectomycorrhizal truffle lifestyle.</title>
        <authorList>
            <person name="Murat C."/>
            <person name="Payen T."/>
            <person name="Noel B."/>
            <person name="Kuo A."/>
            <person name="Morin E."/>
            <person name="Chen J."/>
            <person name="Kohler A."/>
            <person name="Krizsan K."/>
            <person name="Balestrini R."/>
            <person name="Da Silva C."/>
            <person name="Montanini B."/>
            <person name="Hainaut M."/>
            <person name="Levati E."/>
            <person name="Barry K.W."/>
            <person name="Belfiori B."/>
            <person name="Cichocki N."/>
            <person name="Clum A."/>
            <person name="Dockter R.B."/>
            <person name="Fauchery L."/>
            <person name="Guy J."/>
            <person name="Iotti M."/>
            <person name="Le Tacon F."/>
            <person name="Lindquist E.A."/>
            <person name="Lipzen A."/>
            <person name="Malagnac F."/>
            <person name="Mello A."/>
            <person name="Molinier V."/>
            <person name="Miyauchi S."/>
            <person name="Poulain J."/>
            <person name="Riccioni C."/>
            <person name="Rubini A."/>
            <person name="Sitrit Y."/>
            <person name="Splivallo R."/>
            <person name="Traeger S."/>
            <person name="Wang M."/>
            <person name="Zifcakova L."/>
            <person name="Wipf D."/>
            <person name="Zambonelli A."/>
            <person name="Paolocci F."/>
            <person name="Nowrousian M."/>
            <person name="Ottonello S."/>
            <person name="Baldrian P."/>
            <person name="Spatafora J.W."/>
            <person name="Henrissat B."/>
            <person name="Nagy L.G."/>
            <person name="Aury J.M."/>
            <person name="Wincker P."/>
            <person name="Grigoriev I.V."/>
            <person name="Bonfante P."/>
            <person name="Martin F.M."/>
        </authorList>
    </citation>
    <scope>NUCLEOTIDE SEQUENCE [LARGE SCALE GENOMIC DNA]</scope>
    <source>
        <strain evidence="2 3">CCBAS932</strain>
    </source>
</reference>
<evidence type="ECO:0000256" key="1">
    <source>
        <dbReference type="SAM" id="MobiDB-lite"/>
    </source>
</evidence>
<feature type="compositionally biased region" description="Basic and acidic residues" evidence="1">
    <location>
        <begin position="447"/>
        <end position="456"/>
    </location>
</feature>
<feature type="region of interest" description="Disordered" evidence="1">
    <location>
        <begin position="427"/>
        <end position="462"/>
    </location>
</feature>
<dbReference type="GO" id="GO:0032511">
    <property type="term" value="P:late endosome to vacuole transport via multivesicular body sorting pathway"/>
    <property type="evidence" value="ECO:0007669"/>
    <property type="project" value="TreeGrafter"/>
</dbReference>
<dbReference type="InParanoid" id="A0A3N4KVJ5"/>
<evidence type="ECO:0000313" key="2">
    <source>
        <dbReference type="EMBL" id="RPB14550.1"/>
    </source>
</evidence>
<organism evidence="2 3">
    <name type="scientific">Morchella conica CCBAS932</name>
    <dbReference type="NCBI Taxonomy" id="1392247"/>
    <lineage>
        <taxon>Eukaryota</taxon>
        <taxon>Fungi</taxon>
        <taxon>Dikarya</taxon>
        <taxon>Ascomycota</taxon>
        <taxon>Pezizomycotina</taxon>
        <taxon>Pezizomycetes</taxon>
        <taxon>Pezizales</taxon>
        <taxon>Morchellaceae</taxon>
        <taxon>Morchella</taxon>
    </lineage>
</organism>
<keyword evidence="3" id="KW-1185">Reference proteome</keyword>
<dbReference type="EMBL" id="ML119117">
    <property type="protein sequence ID" value="RPB14550.1"/>
    <property type="molecule type" value="Genomic_DNA"/>
</dbReference>
<feature type="compositionally biased region" description="Basic and acidic residues" evidence="1">
    <location>
        <begin position="397"/>
        <end position="413"/>
    </location>
</feature>
<protein>
    <recommendedName>
        <fullName evidence="4">Snf7-domain-containing protein</fullName>
    </recommendedName>
</protein>
<dbReference type="GO" id="GO:0005771">
    <property type="term" value="C:multivesicular body"/>
    <property type="evidence" value="ECO:0007669"/>
    <property type="project" value="TreeGrafter"/>
</dbReference>
<name>A0A3N4KVJ5_9PEZI</name>
<dbReference type="AlphaFoldDB" id="A0A3N4KVJ5"/>
<accession>A0A3N4KVJ5</accession>
<dbReference type="PANTHER" id="PTHR22761:SF18">
    <property type="entry name" value="SORTING PROTEIN SNF7 FAMILY PROTEIN, PUTATIVE (AFU_ORTHOLOGUE AFUA_2G16692)-RELATED"/>
    <property type="match status" value="1"/>
</dbReference>
<sequence>MSTTTASSSSTPTPLLTHLLTHESFRAARLPSLYSDFRHLRTNNPSGFTANTTAWASALAGAARAGVLPDTLVVRTGEELVAALATREWGRPLGLGSVVAEAVQKREWFPLKVFMAQVESVYYRAWINPWGLLSWGLETAGLKGRGEGEGEGEVVRAGEFVVLKNVEESAQKLLTQISLLPNGTHRLFTLPLLLKTYPNPLTNTPYTARDLKVLLKFLTRDLRAATLSGETIKFKNENEDPTPVTPTDTTIAELKATIANLHAQIDHLSAQIGACTDKARAALQNKNRIVAVAALKSKKLAEATLERRVGALGQLEEVLGRIEQATGNAELVAQLKRSTKVLRALNRETGGVEAVDAVVGEMREQIDEVEEVTRVLGEVGLEDGEVEEEMEELLEEEERRKEVEKEEREKERRRKVMEELGRLRLKGEEEEQLLREEEDQGTVGTIGREEVDEKIKAPLPAS</sequence>
<feature type="region of interest" description="Disordered" evidence="1">
    <location>
        <begin position="392"/>
        <end position="413"/>
    </location>
</feature>
<dbReference type="Pfam" id="PF03357">
    <property type="entry name" value="Snf7"/>
    <property type="match status" value="1"/>
</dbReference>
<evidence type="ECO:0008006" key="4">
    <source>
        <dbReference type="Google" id="ProtNLM"/>
    </source>
</evidence>
<dbReference type="PANTHER" id="PTHR22761">
    <property type="entry name" value="CHARGED MULTIVESICULAR BODY PROTEIN"/>
    <property type="match status" value="1"/>
</dbReference>
<dbReference type="OrthoDB" id="10250120at2759"/>
<dbReference type="STRING" id="1392247.A0A3N4KVJ5"/>
<evidence type="ECO:0000313" key="3">
    <source>
        <dbReference type="Proteomes" id="UP000277580"/>
    </source>
</evidence>
<proteinExistence type="predicted"/>
<dbReference type="GO" id="GO:0009898">
    <property type="term" value="C:cytoplasmic side of plasma membrane"/>
    <property type="evidence" value="ECO:0007669"/>
    <property type="project" value="TreeGrafter"/>
</dbReference>
<gene>
    <name evidence="2" type="ORF">P167DRAFT_484473</name>
</gene>
<dbReference type="GO" id="GO:0006900">
    <property type="term" value="P:vesicle budding from membrane"/>
    <property type="evidence" value="ECO:0007669"/>
    <property type="project" value="TreeGrafter"/>
</dbReference>
<dbReference type="GO" id="GO:0000815">
    <property type="term" value="C:ESCRT III complex"/>
    <property type="evidence" value="ECO:0007669"/>
    <property type="project" value="TreeGrafter"/>
</dbReference>
<dbReference type="Proteomes" id="UP000277580">
    <property type="component" value="Unassembled WGS sequence"/>
</dbReference>
<dbReference type="InterPro" id="IPR005024">
    <property type="entry name" value="Snf7_fam"/>
</dbReference>
<dbReference type="FunCoup" id="A0A3N4KVJ5">
    <property type="interactions" value="69"/>
</dbReference>